<feature type="compositionally biased region" description="Polar residues" evidence="1">
    <location>
        <begin position="8"/>
        <end position="26"/>
    </location>
</feature>
<reference evidence="3 5" key="1">
    <citation type="submission" date="2017-01" db="EMBL/GenBank/DDBJ databases">
        <authorList>
            <person name="Wolfgang W.J."/>
            <person name="Cole J."/>
            <person name="Wroblewski D."/>
            <person name="Mcginnis J."/>
            <person name="Musser K.A."/>
        </authorList>
    </citation>
    <scope>NUCLEOTIDE SEQUENCE [LARGE SCALE GENOMIC DNA]</scope>
    <source>
        <strain evidence="3 5">DSM 21643</strain>
    </source>
</reference>
<dbReference type="RefSeq" id="WP_085364547.1">
    <property type="nucleotide sequence ID" value="NZ_LT906434.1"/>
</dbReference>
<feature type="region of interest" description="Disordered" evidence="1">
    <location>
        <begin position="1"/>
        <end position="26"/>
    </location>
</feature>
<dbReference type="Proteomes" id="UP000215033">
    <property type="component" value="Chromosome 1"/>
</dbReference>
<accession>A0AB38DNX3</accession>
<dbReference type="AlphaFoldDB" id="A0AB38DNX3"/>
<evidence type="ECO:0000313" key="6">
    <source>
        <dbReference type="Proteomes" id="UP000215033"/>
    </source>
</evidence>
<gene>
    <name evidence="3" type="ORF">BWD10_11980</name>
    <name evidence="4" type="ORF">SAMEA4504057_00292</name>
</gene>
<protein>
    <submittedName>
        <fullName evidence="4">Uncharacterized conserved protein</fullName>
    </submittedName>
</protein>
<dbReference type="EMBL" id="MTBM01000029">
    <property type="protein sequence ID" value="OSI07621.1"/>
    <property type="molecule type" value="Genomic_DNA"/>
</dbReference>
<dbReference type="PANTHER" id="PTHR33840:SF1">
    <property type="entry name" value="TLE1 PHOSPHOLIPASE DOMAIN-CONTAINING PROTEIN"/>
    <property type="match status" value="1"/>
</dbReference>
<evidence type="ECO:0000256" key="1">
    <source>
        <dbReference type="SAM" id="MobiDB-lite"/>
    </source>
</evidence>
<name>A0AB38DNX3_9NEIS</name>
<feature type="domain" description="T6SS Phospholipase effector Tle1-like catalytic" evidence="2">
    <location>
        <begin position="211"/>
        <end position="323"/>
    </location>
</feature>
<reference evidence="4 6" key="2">
    <citation type="submission" date="2017-06" db="EMBL/GenBank/DDBJ databases">
        <authorList>
            <consortium name="Pathogen Informatics"/>
        </authorList>
    </citation>
    <scope>NUCLEOTIDE SEQUENCE [LARGE SCALE GENOMIC DNA]</scope>
    <source>
        <strain evidence="4 6">NCTC12230</strain>
    </source>
</reference>
<evidence type="ECO:0000313" key="5">
    <source>
        <dbReference type="Proteomes" id="UP000193466"/>
    </source>
</evidence>
<sequence length="480" mass="54633">MGFETEGKSSQQRQTVQGHASSNGRNLSQVQVQGSTLTVNVFFDGTKNNLYNIEDRRKNTTKYANKDKDDYESYFNDYSNVAHLFNSRARRIPRTSWVYIEGIGTGANDINEENRKRIQAAVQSQQASKEQRRKFYTDSTKGFAMGSGSTGIKQRVEQSFEKIQIQVRGDHGTIIPAIIRLNVFGFSRGAAAARYFIHLVKSQPQRFKGWNLKSANITVGFVGLFDTVSSYHPGMMLPEYKVIERERDLFEDVSELHLNFSRGYADKVFHITALDEYRKYFSLTTIRSAVKQGFGFEVALNGAHADIGGSYPNNSKESFMASGDAASLLKRWFVKQGFYTDEQTSYKAQVSIKDEHGKNFYTPATLYVSRSNVSNHYHKVPFKAMRLMAEKYAVNVQFDKDKAEKIEQSPHKEIQSLLNTTPAKIMRAATNGWGQSINMALPESYAKAFRNRFIHWSAKNETGYELRLKDGLPYRKTHQG</sequence>
<dbReference type="EMBL" id="LT906434">
    <property type="protein sequence ID" value="SNU78816.1"/>
    <property type="molecule type" value="Genomic_DNA"/>
</dbReference>
<evidence type="ECO:0000259" key="2">
    <source>
        <dbReference type="Pfam" id="PF09994"/>
    </source>
</evidence>
<organism evidence="4 6">
    <name type="scientific">Neisseria zoodegmatis</name>
    <dbReference type="NCBI Taxonomy" id="326523"/>
    <lineage>
        <taxon>Bacteria</taxon>
        <taxon>Pseudomonadati</taxon>
        <taxon>Pseudomonadota</taxon>
        <taxon>Betaproteobacteria</taxon>
        <taxon>Neisseriales</taxon>
        <taxon>Neisseriaceae</taxon>
        <taxon>Neisseria</taxon>
    </lineage>
</organism>
<proteinExistence type="predicted"/>
<evidence type="ECO:0000313" key="3">
    <source>
        <dbReference type="EMBL" id="OSI07621.1"/>
    </source>
</evidence>
<dbReference type="KEGG" id="nzo:SAMEA4504057_0292"/>
<dbReference type="Pfam" id="PF09994">
    <property type="entry name" value="T6SS_Tle1-like_cat"/>
    <property type="match status" value="1"/>
</dbReference>
<keyword evidence="5" id="KW-1185">Reference proteome</keyword>
<dbReference type="PANTHER" id="PTHR33840">
    <property type="match status" value="1"/>
</dbReference>
<dbReference type="Proteomes" id="UP000193466">
    <property type="component" value="Unassembled WGS sequence"/>
</dbReference>
<evidence type="ECO:0000313" key="4">
    <source>
        <dbReference type="EMBL" id="SNU78816.1"/>
    </source>
</evidence>
<dbReference type="InterPro" id="IPR018712">
    <property type="entry name" value="Tle1-like_cat"/>
</dbReference>